<evidence type="ECO:0000313" key="3">
    <source>
        <dbReference type="RefSeq" id="XP_013790982.1"/>
    </source>
</evidence>
<sequence length="692" mass="78640">MEDFHKCIERLHNAKSDADKFAALLVLVKTLKTDGYDLDYIQQKDIFDAVGSSFLQRLLHPHHDIGGCPQEIFRSVALTVLAVLSGSPKSPAHDFICSNLDTFKEILQSKEEPNSFQDLIEKDILQCLVNVCSTEEGRNGIISKQFVDYLVNVAINYLMDHEKAMHILMTLSHYFKSDLWTREAASFSAVINFIASEFREETTSRKFELCNILTKLLTDNPRCSADVHADWSEIIQEGLFDLLNNQLGKAQCRDALKLACAMVERFGLLWMLNSNDETKAIRKEFCLLIHLVCIEVQMILKDRSVEEIVENIDMLSACYTILEATTTILCDESVWQIDSGAEQLLTPVNEAFRAVLSFLLKASKELDDWLGFSKHKQYLTLISVKALSVWLAEETFSLKEEACIVIPNLLKIGQCMFWEKKEEFLKGTCGQDSDVISFLTPALHHMSADDTTRKVPQNASQLLVEYLDFQWLLWRKDMNKASETCIITLCGIFKNLVILEAKMTSESMLFFSLLKFLLNTVLHIPRGFEHITLKANITVLGLLIARQHAHKIKSCEMSFCRFLAASVKFLWDCHQVEDSQDIPALVIMREYRKVWSDIMELWFLGMIALSSLLSHVPWVAPFLLESGWPQHIVLSLGKVSCNGVDASIKSAYQEFLCSLLRNCPDAKEQLLNCGGVLVSQIHELRELGTLLK</sequence>
<dbReference type="GeneID" id="106474834"/>
<evidence type="ECO:0000256" key="1">
    <source>
        <dbReference type="ARBA" id="ARBA00006927"/>
    </source>
</evidence>
<dbReference type="PANTHER" id="PTHR13109">
    <property type="entry name" value="NEUROCHONDRIN"/>
    <property type="match status" value="1"/>
</dbReference>
<dbReference type="SUPFAM" id="SSF48371">
    <property type="entry name" value="ARM repeat"/>
    <property type="match status" value="1"/>
</dbReference>
<dbReference type="Pfam" id="PF05536">
    <property type="entry name" value="Neurochondrin"/>
    <property type="match status" value="1"/>
</dbReference>
<dbReference type="Proteomes" id="UP000694941">
    <property type="component" value="Unplaced"/>
</dbReference>
<comment type="similarity">
    <text evidence="1">Belongs to the neurochondrin family.</text>
</comment>
<evidence type="ECO:0000313" key="2">
    <source>
        <dbReference type="Proteomes" id="UP000694941"/>
    </source>
</evidence>
<accession>A0ABM1BYA8</accession>
<gene>
    <name evidence="3" type="primary">LOC106474834</name>
</gene>
<reference evidence="3" key="1">
    <citation type="submission" date="2025-08" db="UniProtKB">
        <authorList>
            <consortium name="RefSeq"/>
        </authorList>
    </citation>
    <scope>IDENTIFICATION</scope>
    <source>
        <tissue evidence="3">Muscle</tissue>
    </source>
</reference>
<dbReference type="InterPro" id="IPR016024">
    <property type="entry name" value="ARM-type_fold"/>
</dbReference>
<proteinExistence type="inferred from homology"/>
<dbReference type="PANTHER" id="PTHR13109:SF7">
    <property type="entry name" value="NEUROCHONDRIN"/>
    <property type="match status" value="1"/>
</dbReference>
<name>A0ABM1BYA8_LIMPO</name>
<dbReference type="RefSeq" id="XP_013790982.1">
    <property type="nucleotide sequence ID" value="XM_013935528.2"/>
</dbReference>
<dbReference type="InterPro" id="IPR008709">
    <property type="entry name" value="Neurochondrin"/>
</dbReference>
<protein>
    <submittedName>
        <fullName evidence="3">Neurochondrin homolog</fullName>
    </submittedName>
</protein>
<organism evidence="2 3">
    <name type="scientific">Limulus polyphemus</name>
    <name type="common">Atlantic horseshoe crab</name>
    <dbReference type="NCBI Taxonomy" id="6850"/>
    <lineage>
        <taxon>Eukaryota</taxon>
        <taxon>Metazoa</taxon>
        <taxon>Ecdysozoa</taxon>
        <taxon>Arthropoda</taxon>
        <taxon>Chelicerata</taxon>
        <taxon>Merostomata</taxon>
        <taxon>Xiphosura</taxon>
        <taxon>Limulidae</taxon>
        <taxon>Limulus</taxon>
    </lineage>
</organism>
<keyword evidence="2" id="KW-1185">Reference proteome</keyword>